<dbReference type="AlphaFoldDB" id="A0A8S4Q5R0"/>
<keyword evidence="1" id="KW-0732">Signal</keyword>
<protein>
    <submittedName>
        <fullName evidence="2">Uncharacterized protein</fullName>
    </submittedName>
</protein>
<proteinExistence type="predicted"/>
<feature type="chain" id="PRO_5035875758" evidence="1">
    <location>
        <begin position="28"/>
        <end position="271"/>
    </location>
</feature>
<reference evidence="2" key="1">
    <citation type="submission" date="2022-03" db="EMBL/GenBank/DDBJ databases">
        <authorList>
            <person name="Martin C."/>
        </authorList>
    </citation>
    <scope>NUCLEOTIDE SEQUENCE</scope>
</reference>
<accession>A0A8S4Q5R0</accession>
<feature type="non-terminal residue" evidence="2">
    <location>
        <position position="1"/>
    </location>
</feature>
<organism evidence="2 3">
    <name type="scientific">Owenia fusiformis</name>
    <name type="common">Polychaete worm</name>
    <dbReference type="NCBI Taxonomy" id="6347"/>
    <lineage>
        <taxon>Eukaryota</taxon>
        <taxon>Metazoa</taxon>
        <taxon>Spiralia</taxon>
        <taxon>Lophotrochozoa</taxon>
        <taxon>Annelida</taxon>
        <taxon>Polychaeta</taxon>
        <taxon>Sedentaria</taxon>
        <taxon>Canalipalpata</taxon>
        <taxon>Sabellida</taxon>
        <taxon>Oweniida</taxon>
        <taxon>Oweniidae</taxon>
        <taxon>Owenia</taxon>
    </lineage>
</organism>
<gene>
    <name evidence="2" type="ORF">OFUS_LOCUS25818</name>
</gene>
<evidence type="ECO:0000256" key="1">
    <source>
        <dbReference type="SAM" id="SignalP"/>
    </source>
</evidence>
<dbReference type="Proteomes" id="UP000749559">
    <property type="component" value="Unassembled WGS sequence"/>
</dbReference>
<evidence type="ECO:0000313" key="3">
    <source>
        <dbReference type="Proteomes" id="UP000749559"/>
    </source>
</evidence>
<evidence type="ECO:0000313" key="2">
    <source>
        <dbReference type="EMBL" id="CAH1802103.1"/>
    </source>
</evidence>
<feature type="signal peptide" evidence="1">
    <location>
        <begin position="1"/>
        <end position="27"/>
    </location>
</feature>
<comment type="caution">
    <text evidence="2">The sequence shown here is derived from an EMBL/GenBank/DDBJ whole genome shotgun (WGS) entry which is preliminary data.</text>
</comment>
<name>A0A8S4Q5R0_OWEFU</name>
<dbReference type="EMBL" id="CAIIXF020000012">
    <property type="protein sequence ID" value="CAH1802103.1"/>
    <property type="molecule type" value="Genomic_DNA"/>
</dbReference>
<sequence>HLGIMRGATLYEQLWLITILIICILQAFDCGKPVGCSSCTKKKNSRGKLLNLGTGRVTFSAIMDSNADAIHREPKENLAKVWKSIDRDVRTDEDVIQKGREFIAYVKDRFDVDMTIITDEQLQLGLYVHFGNLTFMGFVIDFDLRVVTETTPLQHVTHYRNTKYISTGYVIVANKNTILEGGKYTGFMAKNSAIYTETAMIDSNECDFEEEPHILITRTLDAHPANFYDGKYTEVNTWEGEVWSSKYGHGLQYGIDMHPMYVMTIVNVFPK</sequence>
<keyword evidence="3" id="KW-1185">Reference proteome</keyword>